<protein>
    <submittedName>
        <fullName evidence="1">Uncharacterized protein</fullName>
    </submittedName>
</protein>
<name>A0A2I0JJA9_PUNGR</name>
<evidence type="ECO:0000313" key="1">
    <source>
        <dbReference type="EMBL" id="PKI56000.1"/>
    </source>
</evidence>
<sequence length="409" mass="45473">MLHVVFRISQRYFIILPQLGMLPRGVYGHGLPRIGFSSIVEGFAQSLPPAITLITPSQGEPSRLTLCFLLLLSPHHSSRRYGRYPPMDLLAPLIQTPMLCRQRPPWRRPSRWAPLLAPALHKALEVSLLDELLYCLTKLIASIYCMAMSPMEGTKLILVPSKTFPFLAGRGAFNKPKLSSSFSTKDHGAIRGVNESLSGPRLRSSLGNSFRFSPTFSFAFLSGVKAFSNIINLVVIVVKLARSITSVIMRSFFKSTLLRPLWNAEIVSRTVASCTSATTLKYLSDQAQSVSPSRCSIPNNHSILFVLDHGPNFRTKSLGKAVDQLFIPIRSLRRWDSAGHTWSGPRELSTIWRVIKVVDNAQHVYYARILSHACAYEARLPLQDLPAPAIFIFGDSTVDVGTNVFLPES</sequence>
<proteinExistence type="predicted"/>
<gene>
    <name evidence="1" type="ORF">CRG98_023587</name>
</gene>
<reference evidence="1 2" key="1">
    <citation type="submission" date="2017-11" db="EMBL/GenBank/DDBJ databases">
        <title>De-novo sequencing of pomegranate (Punica granatum L.) genome.</title>
        <authorList>
            <person name="Akparov Z."/>
            <person name="Amiraslanov A."/>
            <person name="Hajiyeva S."/>
            <person name="Abbasov M."/>
            <person name="Kaur K."/>
            <person name="Hamwieh A."/>
            <person name="Solovyev V."/>
            <person name="Salamov A."/>
            <person name="Braich B."/>
            <person name="Kosarev P."/>
            <person name="Mahmoud A."/>
            <person name="Hajiyev E."/>
            <person name="Babayeva S."/>
            <person name="Izzatullayeva V."/>
            <person name="Mammadov A."/>
            <person name="Mammadov A."/>
            <person name="Sharifova S."/>
            <person name="Ojaghi J."/>
            <person name="Eynullazada K."/>
            <person name="Bayramov B."/>
            <person name="Abdulazimova A."/>
            <person name="Shahmuradov I."/>
        </authorList>
    </citation>
    <scope>NUCLEOTIDE SEQUENCE [LARGE SCALE GENOMIC DNA]</scope>
    <source>
        <strain evidence="2">cv. AG2017</strain>
        <tissue evidence="1">Leaf</tissue>
    </source>
</reference>
<dbReference type="EMBL" id="PGOL01001646">
    <property type="protein sequence ID" value="PKI56000.1"/>
    <property type="molecule type" value="Genomic_DNA"/>
</dbReference>
<keyword evidence="2" id="KW-1185">Reference proteome</keyword>
<comment type="caution">
    <text evidence="1">The sequence shown here is derived from an EMBL/GenBank/DDBJ whole genome shotgun (WGS) entry which is preliminary data.</text>
</comment>
<dbReference type="Proteomes" id="UP000233551">
    <property type="component" value="Unassembled WGS sequence"/>
</dbReference>
<dbReference type="AlphaFoldDB" id="A0A2I0JJA9"/>
<organism evidence="1 2">
    <name type="scientific">Punica granatum</name>
    <name type="common">Pomegranate</name>
    <dbReference type="NCBI Taxonomy" id="22663"/>
    <lineage>
        <taxon>Eukaryota</taxon>
        <taxon>Viridiplantae</taxon>
        <taxon>Streptophyta</taxon>
        <taxon>Embryophyta</taxon>
        <taxon>Tracheophyta</taxon>
        <taxon>Spermatophyta</taxon>
        <taxon>Magnoliopsida</taxon>
        <taxon>eudicotyledons</taxon>
        <taxon>Gunneridae</taxon>
        <taxon>Pentapetalae</taxon>
        <taxon>rosids</taxon>
        <taxon>malvids</taxon>
        <taxon>Myrtales</taxon>
        <taxon>Lythraceae</taxon>
        <taxon>Punica</taxon>
    </lineage>
</organism>
<accession>A0A2I0JJA9</accession>
<evidence type="ECO:0000313" key="2">
    <source>
        <dbReference type="Proteomes" id="UP000233551"/>
    </source>
</evidence>